<evidence type="ECO:0000259" key="6">
    <source>
        <dbReference type="Pfam" id="PF00441"/>
    </source>
</evidence>
<reference evidence="10" key="2">
    <citation type="submission" date="2016-04" db="EMBL/GenBank/DDBJ databases">
        <title>First Complete Genome Sequence of a Subdivision 6 Acidobacterium.</title>
        <authorList>
            <person name="Huang S."/>
            <person name="Vieira S."/>
            <person name="Bunk B."/>
            <person name="Riedel T."/>
            <person name="Sproeer C."/>
            <person name="Overmann J."/>
        </authorList>
    </citation>
    <scope>NUCLEOTIDE SEQUENCE [LARGE SCALE GENOMIC DNA]</scope>
    <source>
        <strain evidence="10">DSM 100886 HEG_-6_39</strain>
    </source>
</reference>
<evidence type="ECO:0000313" key="10">
    <source>
        <dbReference type="Proteomes" id="UP000076079"/>
    </source>
</evidence>
<organism evidence="9 10">
    <name type="scientific">Luteitalea pratensis</name>
    <dbReference type="NCBI Taxonomy" id="1855912"/>
    <lineage>
        <taxon>Bacteria</taxon>
        <taxon>Pseudomonadati</taxon>
        <taxon>Acidobacteriota</taxon>
        <taxon>Vicinamibacteria</taxon>
        <taxon>Vicinamibacterales</taxon>
        <taxon>Vicinamibacteraceae</taxon>
        <taxon>Luteitalea</taxon>
    </lineage>
</organism>
<keyword evidence="5 9" id="KW-0560">Oxidoreductase</keyword>
<feature type="domain" description="Acyl-CoA dehydrogenase/oxidase C-terminal" evidence="6">
    <location>
        <begin position="227"/>
        <end position="378"/>
    </location>
</feature>
<dbReference type="STRING" id="1855912.LuPra_02356"/>
<evidence type="ECO:0000259" key="8">
    <source>
        <dbReference type="Pfam" id="PF02771"/>
    </source>
</evidence>
<dbReference type="PIRSF" id="PIRSF016578">
    <property type="entry name" value="HsaA"/>
    <property type="match status" value="1"/>
</dbReference>
<dbReference type="PANTHER" id="PTHR43831">
    <property type="entry name" value="ISOBUTYRYL-COA DEHYDROGENASE"/>
    <property type="match status" value="1"/>
</dbReference>
<dbReference type="PANTHER" id="PTHR43831:SF1">
    <property type="entry name" value="ISOBUTYRYL-COA DEHYDROGENASE, MITOCHONDRIAL"/>
    <property type="match status" value="1"/>
</dbReference>
<comment type="cofactor">
    <cofactor evidence="1 5">
        <name>FAD</name>
        <dbReference type="ChEBI" id="CHEBI:57692"/>
    </cofactor>
</comment>
<evidence type="ECO:0000256" key="3">
    <source>
        <dbReference type="ARBA" id="ARBA00022630"/>
    </source>
</evidence>
<dbReference type="InterPro" id="IPR036250">
    <property type="entry name" value="AcylCo_DH-like_C"/>
</dbReference>
<dbReference type="Gene3D" id="1.10.540.10">
    <property type="entry name" value="Acyl-CoA dehydrogenase/oxidase, N-terminal domain"/>
    <property type="match status" value="1"/>
</dbReference>
<dbReference type="SUPFAM" id="SSF56645">
    <property type="entry name" value="Acyl-CoA dehydrogenase NM domain-like"/>
    <property type="match status" value="1"/>
</dbReference>
<dbReference type="EC" id="1.3.99.-" evidence="9"/>
<evidence type="ECO:0000256" key="4">
    <source>
        <dbReference type="ARBA" id="ARBA00022827"/>
    </source>
</evidence>
<dbReference type="InterPro" id="IPR006091">
    <property type="entry name" value="Acyl-CoA_Oxase/DH_mid-dom"/>
</dbReference>
<dbReference type="GO" id="GO:0016627">
    <property type="term" value="F:oxidoreductase activity, acting on the CH-CH group of donors"/>
    <property type="evidence" value="ECO:0007669"/>
    <property type="project" value="InterPro"/>
</dbReference>
<reference evidence="9 10" key="1">
    <citation type="journal article" date="2016" name="Genome Announc.">
        <title>First Complete Genome Sequence of a Subdivision 6 Acidobacterium Strain.</title>
        <authorList>
            <person name="Huang S."/>
            <person name="Vieira S."/>
            <person name="Bunk B."/>
            <person name="Riedel T."/>
            <person name="Sproer C."/>
            <person name="Overmann J."/>
        </authorList>
    </citation>
    <scope>NUCLEOTIDE SEQUENCE [LARGE SCALE GENOMIC DNA]</scope>
    <source>
        <strain evidence="10">DSM 100886 HEG_-6_39</strain>
    </source>
</reference>
<dbReference type="Gene3D" id="1.20.140.10">
    <property type="entry name" value="Butyryl-CoA Dehydrogenase, subunit A, domain 3"/>
    <property type="match status" value="1"/>
</dbReference>
<dbReference type="InterPro" id="IPR013786">
    <property type="entry name" value="AcylCoA_DH/ox_N"/>
</dbReference>
<dbReference type="InterPro" id="IPR037069">
    <property type="entry name" value="AcylCoA_DH/ox_N_sf"/>
</dbReference>
<dbReference type="InterPro" id="IPR009100">
    <property type="entry name" value="AcylCoA_DH/oxidase_NM_dom_sf"/>
</dbReference>
<evidence type="ECO:0000256" key="5">
    <source>
        <dbReference type="RuleBase" id="RU362125"/>
    </source>
</evidence>
<proteinExistence type="inferred from homology"/>
<dbReference type="SUPFAM" id="SSF47203">
    <property type="entry name" value="Acyl-CoA dehydrogenase C-terminal domain-like"/>
    <property type="match status" value="1"/>
</dbReference>
<keyword evidence="3 5" id="KW-0285">Flavoprotein</keyword>
<dbReference type="Pfam" id="PF02771">
    <property type="entry name" value="Acyl-CoA_dh_N"/>
    <property type="match status" value="1"/>
</dbReference>
<accession>A0A143PLP3</accession>
<evidence type="ECO:0000256" key="2">
    <source>
        <dbReference type="ARBA" id="ARBA00009347"/>
    </source>
</evidence>
<dbReference type="InterPro" id="IPR052547">
    <property type="entry name" value="Mito_Isobutyryl-CoADH"/>
</dbReference>
<dbReference type="Proteomes" id="UP000076079">
    <property type="component" value="Chromosome"/>
</dbReference>
<dbReference type="InterPro" id="IPR009075">
    <property type="entry name" value="AcylCo_DH/oxidase_C"/>
</dbReference>
<dbReference type="Pfam" id="PF02770">
    <property type="entry name" value="Acyl-CoA_dh_M"/>
    <property type="match status" value="1"/>
</dbReference>
<keyword evidence="10" id="KW-1185">Reference proteome</keyword>
<dbReference type="GO" id="GO:0050660">
    <property type="term" value="F:flavin adenine dinucleotide binding"/>
    <property type="evidence" value="ECO:0007669"/>
    <property type="project" value="InterPro"/>
</dbReference>
<dbReference type="EMBL" id="CP015136">
    <property type="protein sequence ID" value="AMY09143.1"/>
    <property type="molecule type" value="Genomic_DNA"/>
</dbReference>
<evidence type="ECO:0000313" key="9">
    <source>
        <dbReference type="EMBL" id="AMY09143.1"/>
    </source>
</evidence>
<sequence>MYRLNDEQQQIVATAAAVADRDLAPRAASVDRDAAFPADSIAALGASGLLGLTVAKTHGGLGQGPRTVAAVIDAVAQRCPSTAMVYLMHLCGVACYTAAPDKTAPLLEAAAAGRHISTLAFSEKGSRSHFWAPVSRASASGNGAVSINAQKSFVTSAGHADGYVVSTQSAGATQPLESSIYVVLKEDAGVAVSGPWRGLGLRGNASAPMTLSNVSVGADRALTADGKGLDMMLGVVLPLFQVGSAAVGIGIAEAAVNATIGHVTHTRFEQSNSSLADLPTLRAQIARMRIDTDRARAHLGAVLDSLESPGPATQLMVLEAKASGTETAVAVTDMAMRACGGAAFGGAHGIERLFRDARAPIVMAPTSEVAYEFIGRALCGLEVF</sequence>
<evidence type="ECO:0000259" key="7">
    <source>
        <dbReference type="Pfam" id="PF02770"/>
    </source>
</evidence>
<feature type="domain" description="Acyl-CoA dehydrogenase/oxidase N-terminal" evidence="8">
    <location>
        <begin position="5"/>
        <end position="93"/>
    </location>
</feature>
<dbReference type="Gene3D" id="2.40.110.10">
    <property type="entry name" value="Butyryl-CoA Dehydrogenase, subunit A, domain 2"/>
    <property type="match status" value="1"/>
</dbReference>
<evidence type="ECO:0000256" key="1">
    <source>
        <dbReference type="ARBA" id="ARBA00001974"/>
    </source>
</evidence>
<dbReference type="KEGG" id="abac:LuPra_02356"/>
<dbReference type="PATRIC" id="fig|1813736.3.peg.2471"/>
<name>A0A143PLP3_LUTPR</name>
<dbReference type="AlphaFoldDB" id="A0A143PLP3"/>
<feature type="domain" description="Acyl-CoA oxidase/dehydrogenase middle" evidence="7">
    <location>
        <begin position="119"/>
        <end position="214"/>
    </location>
</feature>
<protein>
    <submittedName>
        <fullName evidence="9">Acyl-CoA dehydrogenase</fullName>
        <ecNumber evidence="9">1.3.99.-</ecNumber>
    </submittedName>
</protein>
<keyword evidence="4 5" id="KW-0274">FAD</keyword>
<dbReference type="Pfam" id="PF00441">
    <property type="entry name" value="Acyl-CoA_dh_1"/>
    <property type="match status" value="1"/>
</dbReference>
<dbReference type="InterPro" id="IPR046373">
    <property type="entry name" value="Acyl-CoA_Oxase/DH_mid-dom_sf"/>
</dbReference>
<comment type="similarity">
    <text evidence="2 5">Belongs to the acyl-CoA dehydrogenase family.</text>
</comment>
<gene>
    <name evidence="9" type="primary">acdA_1</name>
    <name evidence="9" type="ORF">LuPra_02356</name>
</gene>
<dbReference type="RefSeq" id="WP_234800845.1">
    <property type="nucleotide sequence ID" value="NZ_CP015136.1"/>
</dbReference>